<dbReference type="Proteomes" id="UP000261380">
    <property type="component" value="Unplaced"/>
</dbReference>
<reference evidence="5" key="2">
    <citation type="submission" date="2025-09" db="UniProtKB">
        <authorList>
            <consortium name="Ensembl"/>
        </authorList>
    </citation>
    <scope>IDENTIFICATION</scope>
</reference>
<organism evidence="5 6">
    <name type="scientific">Xiphophorus couchianus</name>
    <name type="common">Monterrey platyfish</name>
    <dbReference type="NCBI Taxonomy" id="32473"/>
    <lineage>
        <taxon>Eukaryota</taxon>
        <taxon>Metazoa</taxon>
        <taxon>Chordata</taxon>
        <taxon>Craniata</taxon>
        <taxon>Vertebrata</taxon>
        <taxon>Euteleostomi</taxon>
        <taxon>Actinopterygii</taxon>
        <taxon>Neopterygii</taxon>
        <taxon>Teleostei</taxon>
        <taxon>Neoteleostei</taxon>
        <taxon>Acanthomorphata</taxon>
        <taxon>Ovalentaria</taxon>
        <taxon>Atherinomorphae</taxon>
        <taxon>Cyprinodontiformes</taxon>
        <taxon>Poeciliidae</taxon>
        <taxon>Poeciliinae</taxon>
        <taxon>Xiphophorus</taxon>
    </lineage>
</organism>
<evidence type="ECO:0000256" key="2">
    <source>
        <dbReference type="ARBA" id="ARBA00023136"/>
    </source>
</evidence>
<name>A0A3B5LP43_9TELE</name>
<dbReference type="Gene3D" id="2.60.40.60">
    <property type="entry name" value="Cadherins"/>
    <property type="match status" value="1"/>
</dbReference>
<dbReference type="InterPro" id="IPR015919">
    <property type="entry name" value="Cadherin-like_sf"/>
</dbReference>
<keyword evidence="6" id="KW-1185">Reference proteome</keyword>
<evidence type="ECO:0000259" key="4">
    <source>
        <dbReference type="Pfam" id="PF08266"/>
    </source>
</evidence>
<accession>A0A3B5LP43</accession>
<dbReference type="PANTHER" id="PTHR24028:SF296">
    <property type="entry name" value="PROTOCADHERIN 1 GAMMA 11 PRECURSOR-RELATED"/>
    <property type="match status" value="1"/>
</dbReference>
<dbReference type="CDD" id="cd11304">
    <property type="entry name" value="Cadherin_repeat"/>
    <property type="match status" value="1"/>
</dbReference>
<keyword evidence="2" id="KW-0472">Membrane</keyword>
<sequence length="126" mass="14467">RLLLRDFLSPLCWSFSCVWRNEYSIPEEMKKGSPIGNIAQDLSLDLKRLRSGRARIVSGESIQYAELKPDKGILAVKERIDREQLCGDTTPCSFTFEMILENPMEVCVHLSKRSRHTLVLFMSTFA</sequence>
<keyword evidence="3" id="KW-0325">Glycoprotein</keyword>
<dbReference type="PANTHER" id="PTHR24028">
    <property type="entry name" value="CADHERIN-87A"/>
    <property type="match status" value="1"/>
</dbReference>
<evidence type="ECO:0000313" key="6">
    <source>
        <dbReference type="Proteomes" id="UP000261380"/>
    </source>
</evidence>
<dbReference type="Pfam" id="PF08266">
    <property type="entry name" value="Cadherin_2"/>
    <property type="match status" value="1"/>
</dbReference>
<comment type="subcellular location">
    <subcellularLocation>
        <location evidence="1">Membrane</location>
    </subcellularLocation>
</comment>
<evidence type="ECO:0000256" key="1">
    <source>
        <dbReference type="ARBA" id="ARBA00004370"/>
    </source>
</evidence>
<evidence type="ECO:0000313" key="5">
    <source>
        <dbReference type="Ensembl" id="ENSXCOP00000009619.1"/>
    </source>
</evidence>
<dbReference type="Ensembl" id="ENSXCOT00000009733.1">
    <property type="protein sequence ID" value="ENSXCOP00000009619.1"/>
    <property type="gene ID" value="ENSXCOG00000007330.1"/>
</dbReference>
<feature type="domain" description="Cadherin N-terminal" evidence="4">
    <location>
        <begin position="22"/>
        <end position="102"/>
    </location>
</feature>
<reference evidence="5" key="1">
    <citation type="submission" date="2025-08" db="UniProtKB">
        <authorList>
            <consortium name="Ensembl"/>
        </authorList>
    </citation>
    <scope>IDENTIFICATION</scope>
</reference>
<dbReference type="GO" id="GO:0005886">
    <property type="term" value="C:plasma membrane"/>
    <property type="evidence" value="ECO:0007669"/>
    <property type="project" value="TreeGrafter"/>
</dbReference>
<dbReference type="GO" id="GO:0007155">
    <property type="term" value="P:cell adhesion"/>
    <property type="evidence" value="ECO:0007669"/>
    <property type="project" value="TreeGrafter"/>
</dbReference>
<dbReference type="InterPro" id="IPR050174">
    <property type="entry name" value="Protocadherin/Cadherin-CA"/>
</dbReference>
<dbReference type="FunFam" id="2.60.40.60:FF:000006">
    <property type="entry name" value="Protocadherin alpha 2"/>
    <property type="match status" value="1"/>
</dbReference>
<protein>
    <recommendedName>
        <fullName evidence="4">Cadherin N-terminal domain-containing protein</fullName>
    </recommendedName>
</protein>
<evidence type="ECO:0000256" key="3">
    <source>
        <dbReference type="ARBA" id="ARBA00023180"/>
    </source>
</evidence>
<proteinExistence type="predicted"/>
<dbReference type="SUPFAM" id="SSF49313">
    <property type="entry name" value="Cadherin-like"/>
    <property type="match status" value="1"/>
</dbReference>
<dbReference type="GeneTree" id="ENSGT00940000165759"/>
<dbReference type="AlphaFoldDB" id="A0A3B5LP43"/>
<dbReference type="InterPro" id="IPR013164">
    <property type="entry name" value="Cadherin_N"/>
</dbReference>
<dbReference type="GO" id="GO:0005509">
    <property type="term" value="F:calcium ion binding"/>
    <property type="evidence" value="ECO:0007669"/>
    <property type="project" value="InterPro"/>
</dbReference>